<comment type="similarity">
    <text evidence="7">Belongs to the binding-protein-dependent transport system permease family.</text>
</comment>
<feature type="transmembrane region" description="Helical" evidence="7">
    <location>
        <begin position="161"/>
        <end position="182"/>
    </location>
</feature>
<dbReference type="Pfam" id="PF00528">
    <property type="entry name" value="BPD_transp_1"/>
    <property type="match status" value="1"/>
</dbReference>
<reference evidence="10" key="2">
    <citation type="submission" date="2021-04" db="EMBL/GenBank/DDBJ databases">
        <authorList>
            <person name="Gilroy R."/>
        </authorList>
    </citation>
    <scope>NUCLEOTIDE SEQUENCE</scope>
    <source>
        <strain evidence="10">CHK33-7979</strain>
    </source>
</reference>
<dbReference type="PROSITE" id="PS50928">
    <property type="entry name" value="ABC_TM1"/>
    <property type="match status" value="1"/>
</dbReference>
<evidence type="ECO:0000313" key="10">
    <source>
        <dbReference type="EMBL" id="HIY73051.1"/>
    </source>
</evidence>
<proteinExistence type="inferred from homology"/>
<feature type="region of interest" description="Disordered" evidence="8">
    <location>
        <begin position="235"/>
        <end position="260"/>
    </location>
</feature>
<evidence type="ECO:0000256" key="7">
    <source>
        <dbReference type="RuleBase" id="RU363032"/>
    </source>
</evidence>
<evidence type="ECO:0000256" key="8">
    <source>
        <dbReference type="SAM" id="MobiDB-lite"/>
    </source>
</evidence>
<evidence type="ECO:0000256" key="4">
    <source>
        <dbReference type="ARBA" id="ARBA00022692"/>
    </source>
</evidence>
<keyword evidence="3" id="KW-1003">Cell membrane</keyword>
<evidence type="ECO:0000313" key="11">
    <source>
        <dbReference type="Proteomes" id="UP000886824"/>
    </source>
</evidence>
<keyword evidence="4 7" id="KW-0812">Transmembrane</keyword>
<dbReference type="EMBL" id="DXCX01000036">
    <property type="protein sequence ID" value="HIY73051.1"/>
    <property type="molecule type" value="Genomic_DNA"/>
</dbReference>
<evidence type="ECO:0000256" key="6">
    <source>
        <dbReference type="ARBA" id="ARBA00023136"/>
    </source>
</evidence>
<reference evidence="10" key="1">
    <citation type="journal article" date="2021" name="PeerJ">
        <title>Extensive microbial diversity within the chicken gut microbiome revealed by metagenomics and culture.</title>
        <authorList>
            <person name="Gilroy R."/>
            <person name="Ravi A."/>
            <person name="Getino M."/>
            <person name="Pursley I."/>
            <person name="Horton D.L."/>
            <person name="Alikhan N.F."/>
            <person name="Baker D."/>
            <person name="Gharbi K."/>
            <person name="Hall N."/>
            <person name="Watson M."/>
            <person name="Adriaenssens E.M."/>
            <person name="Foster-Nyarko E."/>
            <person name="Jarju S."/>
            <person name="Secka A."/>
            <person name="Antonio M."/>
            <person name="Oren A."/>
            <person name="Chaudhuri R.R."/>
            <person name="La Ragione R."/>
            <person name="Hildebrand F."/>
            <person name="Pallen M.J."/>
        </authorList>
    </citation>
    <scope>NUCLEOTIDE SEQUENCE</scope>
    <source>
        <strain evidence="10">CHK33-7979</strain>
    </source>
</reference>
<feature type="transmembrane region" description="Helical" evidence="7">
    <location>
        <begin position="202"/>
        <end position="227"/>
    </location>
</feature>
<dbReference type="InterPro" id="IPR035906">
    <property type="entry name" value="MetI-like_sf"/>
</dbReference>
<dbReference type="SUPFAM" id="SSF161098">
    <property type="entry name" value="MetI-like"/>
    <property type="match status" value="1"/>
</dbReference>
<dbReference type="GO" id="GO:0005886">
    <property type="term" value="C:plasma membrane"/>
    <property type="evidence" value="ECO:0007669"/>
    <property type="project" value="UniProtKB-SubCell"/>
</dbReference>
<evidence type="ECO:0000259" key="9">
    <source>
        <dbReference type="PROSITE" id="PS50928"/>
    </source>
</evidence>
<dbReference type="Proteomes" id="UP000886824">
    <property type="component" value="Unassembled WGS sequence"/>
</dbReference>
<sequence>MAEFLASLDPKAAEQVEYLIGNVPFAIWETLYSTILATLFAYLIGLPLGVLLVVGEEDGVLPLPKPLMTALNVVVNLLRSVPFLILMVVVFPLSRVLLGTSIGTTATIVPLFIASFPFVARLVEASIREMDRGIIEAAESMGCSPFQIITKVILPECVPSLITGFATAFVTILSYGAMSGAIGGGGLGAMALNRGYTRHQNIVLWGAVILLVILVQIFQTVGTRFAVGLDRRLSDKGSRKHGRKETAKKIKKDRRIPGAM</sequence>
<organism evidence="10 11">
    <name type="scientific">Candidatus Intestinimonas merdavium</name>
    <dbReference type="NCBI Taxonomy" id="2838622"/>
    <lineage>
        <taxon>Bacteria</taxon>
        <taxon>Bacillati</taxon>
        <taxon>Bacillota</taxon>
        <taxon>Clostridia</taxon>
        <taxon>Eubacteriales</taxon>
        <taxon>Intestinimonas</taxon>
    </lineage>
</organism>
<dbReference type="CDD" id="cd06261">
    <property type="entry name" value="TM_PBP2"/>
    <property type="match status" value="1"/>
</dbReference>
<feature type="transmembrane region" description="Helical" evidence="7">
    <location>
        <begin position="67"/>
        <end position="91"/>
    </location>
</feature>
<accession>A0A9D1Z3Y6</accession>
<gene>
    <name evidence="10" type="ORF">H9826_03600</name>
</gene>
<comment type="subcellular location">
    <subcellularLocation>
        <location evidence="1 7">Cell membrane</location>
        <topology evidence="1 7">Multi-pass membrane protein</topology>
    </subcellularLocation>
</comment>
<keyword evidence="2 7" id="KW-0813">Transport</keyword>
<dbReference type="AlphaFoldDB" id="A0A9D1Z3Y6"/>
<dbReference type="PANTHER" id="PTHR30450">
    <property type="entry name" value="ABC TRANSPORTER PERMEASE"/>
    <property type="match status" value="1"/>
</dbReference>
<evidence type="ECO:0000256" key="1">
    <source>
        <dbReference type="ARBA" id="ARBA00004651"/>
    </source>
</evidence>
<feature type="transmembrane region" description="Helical" evidence="7">
    <location>
        <begin position="31"/>
        <end position="55"/>
    </location>
</feature>
<dbReference type="InterPro" id="IPR051322">
    <property type="entry name" value="AA_ABC_Transporter_Permease"/>
</dbReference>
<name>A0A9D1Z3Y6_9FIRM</name>
<dbReference type="PANTHER" id="PTHR30450:SF1">
    <property type="entry name" value="D-METHIONINE TRANSPORT SYSTEM PERMEASE PROTEIN METI-RELATED"/>
    <property type="match status" value="1"/>
</dbReference>
<dbReference type="GO" id="GO:0048473">
    <property type="term" value="P:D-methionine transmembrane transport"/>
    <property type="evidence" value="ECO:0007669"/>
    <property type="project" value="TreeGrafter"/>
</dbReference>
<evidence type="ECO:0000256" key="2">
    <source>
        <dbReference type="ARBA" id="ARBA00022448"/>
    </source>
</evidence>
<keyword evidence="5 7" id="KW-1133">Transmembrane helix</keyword>
<feature type="domain" description="ABC transmembrane type-1" evidence="9">
    <location>
        <begin position="27"/>
        <end position="221"/>
    </location>
</feature>
<dbReference type="Gene3D" id="1.10.3720.10">
    <property type="entry name" value="MetI-like"/>
    <property type="match status" value="1"/>
</dbReference>
<dbReference type="InterPro" id="IPR000515">
    <property type="entry name" value="MetI-like"/>
</dbReference>
<feature type="transmembrane region" description="Helical" evidence="7">
    <location>
        <begin position="97"/>
        <end position="120"/>
    </location>
</feature>
<evidence type="ECO:0000256" key="5">
    <source>
        <dbReference type="ARBA" id="ARBA00022989"/>
    </source>
</evidence>
<protein>
    <submittedName>
        <fullName evidence="10">ABC transporter permease</fullName>
    </submittedName>
</protein>
<keyword evidence="6 7" id="KW-0472">Membrane</keyword>
<comment type="caution">
    <text evidence="10">The sequence shown here is derived from an EMBL/GenBank/DDBJ whole genome shotgun (WGS) entry which is preliminary data.</text>
</comment>
<evidence type="ECO:0000256" key="3">
    <source>
        <dbReference type="ARBA" id="ARBA00022475"/>
    </source>
</evidence>